<organism evidence="1 2">
    <name type="scientific">Liquidambar formosana</name>
    <name type="common">Formosan gum</name>
    <dbReference type="NCBI Taxonomy" id="63359"/>
    <lineage>
        <taxon>Eukaryota</taxon>
        <taxon>Viridiplantae</taxon>
        <taxon>Streptophyta</taxon>
        <taxon>Embryophyta</taxon>
        <taxon>Tracheophyta</taxon>
        <taxon>Spermatophyta</taxon>
        <taxon>Magnoliopsida</taxon>
        <taxon>eudicotyledons</taxon>
        <taxon>Gunneridae</taxon>
        <taxon>Pentapetalae</taxon>
        <taxon>Saxifragales</taxon>
        <taxon>Altingiaceae</taxon>
        <taxon>Liquidambar</taxon>
    </lineage>
</organism>
<dbReference type="Pfam" id="PF09696">
    <property type="entry name" value="Ctf8"/>
    <property type="match status" value="1"/>
</dbReference>
<keyword evidence="2" id="KW-1185">Reference proteome</keyword>
<evidence type="ECO:0000313" key="2">
    <source>
        <dbReference type="Proteomes" id="UP001415857"/>
    </source>
</evidence>
<sequence>MQIRVKCSCGQGNCPEWAIVELQGMVEAQPSFKGQLQNLEIGQLCRPSAQENYTFTVGYHELTGSKVPLKKPLLVLKKMSHMEADQSSDLKSSRVELEVIGIIRHRILFKTRPKALISRPQPVVKERVSVQGSIVPNQLA</sequence>
<proteinExistence type="predicted"/>
<evidence type="ECO:0008006" key="3">
    <source>
        <dbReference type="Google" id="ProtNLM"/>
    </source>
</evidence>
<accession>A0AAP0SCV8</accession>
<comment type="caution">
    <text evidence="1">The sequence shown here is derived from an EMBL/GenBank/DDBJ whole genome shotgun (WGS) entry which is preliminary data.</text>
</comment>
<dbReference type="PANTHER" id="PTHR47475">
    <property type="entry name" value="CHROMOSOME TRANSMISSION FIDELITY PROTEIN 8"/>
    <property type="match status" value="1"/>
</dbReference>
<dbReference type="Proteomes" id="UP001415857">
    <property type="component" value="Unassembled WGS sequence"/>
</dbReference>
<dbReference type="EMBL" id="JBBPBK010000001">
    <property type="protein sequence ID" value="KAK9292291.1"/>
    <property type="molecule type" value="Genomic_DNA"/>
</dbReference>
<dbReference type="InterPro" id="IPR018607">
    <property type="entry name" value="Ctf8"/>
</dbReference>
<gene>
    <name evidence="1" type="ORF">L1049_020255</name>
</gene>
<dbReference type="AlphaFoldDB" id="A0AAP0SCV8"/>
<dbReference type="GO" id="GO:0007064">
    <property type="term" value="P:mitotic sister chromatid cohesion"/>
    <property type="evidence" value="ECO:0007669"/>
    <property type="project" value="InterPro"/>
</dbReference>
<reference evidence="1 2" key="1">
    <citation type="journal article" date="2024" name="Plant J.">
        <title>Genome sequences and population genomics reveal climatic adaptation and genomic divergence between two closely related sweetgum species.</title>
        <authorList>
            <person name="Xu W.Q."/>
            <person name="Ren C.Q."/>
            <person name="Zhang X.Y."/>
            <person name="Comes H.P."/>
            <person name="Liu X.H."/>
            <person name="Li Y.G."/>
            <person name="Kettle C.J."/>
            <person name="Jalonen R."/>
            <person name="Gaisberger H."/>
            <person name="Ma Y.Z."/>
            <person name="Qiu Y.X."/>
        </authorList>
    </citation>
    <scope>NUCLEOTIDE SEQUENCE [LARGE SCALE GENOMIC DNA]</scope>
    <source>
        <strain evidence="1">Hangzhou</strain>
    </source>
</reference>
<evidence type="ECO:0000313" key="1">
    <source>
        <dbReference type="EMBL" id="KAK9292291.1"/>
    </source>
</evidence>
<name>A0AAP0SCV8_LIQFO</name>
<dbReference type="PANTHER" id="PTHR47475:SF2">
    <property type="entry name" value="CHROMOSOME TRANSMISSION FIDELITY PROTEIN 8"/>
    <property type="match status" value="1"/>
</dbReference>
<protein>
    <recommendedName>
        <fullName evidence="3">Chromosome transmission fidelity protein 8</fullName>
    </recommendedName>
</protein>
<dbReference type="GO" id="GO:0031390">
    <property type="term" value="C:Ctf18 RFC-like complex"/>
    <property type="evidence" value="ECO:0007669"/>
    <property type="project" value="InterPro"/>
</dbReference>